<protein>
    <recommendedName>
        <fullName evidence="3">Vacuolar protein sorting/targeting protein 10</fullName>
    </recommendedName>
    <alternativeName>
        <fullName evidence="15">Carboxypeptidase Y receptor</fullName>
    </alternativeName>
    <alternativeName>
        <fullName evidence="14 16">Sortilin VPS10</fullName>
    </alternativeName>
</protein>
<keyword evidence="8 18" id="KW-1133">Transmembrane helix</keyword>
<keyword evidence="22" id="KW-1185">Reference proteome</keyword>
<gene>
    <name evidence="21" type="ORF">DRE_04768</name>
</gene>
<name>W7IAA8_9PEZI</name>
<dbReference type="Gene3D" id="3.30.60.270">
    <property type="match status" value="2"/>
</dbReference>
<evidence type="ECO:0000256" key="12">
    <source>
        <dbReference type="ARBA" id="ARBA00023180"/>
    </source>
</evidence>
<feature type="transmembrane region" description="Helical" evidence="18">
    <location>
        <begin position="1420"/>
        <end position="1443"/>
    </location>
</feature>
<keyword evidence="5 18" id="KW-0812">Transmembrane</keyword>
<dbReference type="GO" id="GO:0006623">
    <property type="term" value="P:protein targeting to vacuole"/>
    <property type="evidence" value="ECO:0007669"/>
    <property type="project" value="TreeGrafter"/>
</dbReference>
<evidence type="ECO:0000256" key="19">
    <source>
        <dbReference type="SAM" id="SignalP"/>
    </source>
</evidence>
<feature type="compositionally biased region" description="Acidic residues" evidence="17">
    <location>
        <begin position="1471"/>
        <end position="1486"/>
    </location>
</feature>
<dbReference type="Gene3D" id="2.120.10.10">
    <property type="match status" value="1"/>
</dbReference>
<evidence type="ECO:0000256" key="4">
    <source>
        <dbReference type="ARBA" id="ARBA00022448"/>
    </source>
</evidence>
<dbReference type="OrthoDB" id="443634at2759"/>
<evidence type="ECO:0000256" key="8">
    <source>
        <dbReference type="ARBA" id="ARBA00022989"/>
    </source>
</evidence>
<feature type="signal peptide" evidence="19">
    <location>
        <begin position="1"/>
        <end position="22"/>
    </location>
</feature>
<dbReference type="Pfam" id="PF15901">
    <property type="entry name" value="Sortilin_C"/>
    <property type="match status" value="2"/>
</dbReference>
<dbReference type="GO" id="GO:0016020">
    <property type="term" value="C:membrane"/>
    <property type="evidence" value="ECO:0007669"/>
    <property type="project" value="InterPro"/>
</dbReference>
<feature type="region of interest" description="Disordered" evidence="17">
    <location>
        <begin position="1467"/>
        <end position="1486"/>
    </location>
</feature>
<evidence type="ECO:0000256" key="2">
    <source>
        <dbReference type="ARBA" id="ARBA00004488"/>
    </source>
</evidence>
<keyword evidence="4" id="KW-0813">Transport</keyword>
<dbReference type="InterPro" id="IPR031777">
    <property type="entry name" value="Sortilin_C"/>
</dbReference>
<evidence type="ECO:0000256" key="5">
    <source>
        <dbReference type="ARBA" id="ARBA00022692"/>
    </source>
</evidence>
<feature type="transmembrane region" description="Helical" evidence="18">
    <location>
        <begin position="1373"/>
        <end position="1394"/>
    </location>
</feature>
<dbReference type="InterPro" id="IPR050310">
    <property type="entry name" value="VPS10-sortilin"/>
</dbReference>
<keyword evidence="19" id="KW-0732">Signal</keyword>
<dbReference type="CDD" id="cd15482">
    <property type="entry name" value="Sialidase_non-viral"/>
    <property type="match status" value="2"/>
</dbReference>
<proteinExistence type="predicted"/>
<evidence type="ECO:0000256" key="3">
    <source>
        <dbReference type="ARBA" id="ARBA00015369"/>
    </source>
</evidence>
<dbReference type="Gene3D" id="2.10.70.80">
    <property type="match status" value="2"/>
</dbReference>
<evidence type="ECO:0000313" key="22">
    <source>
        <dbReference type="Proteomes" id="UP000024837"/>
    </source>
</evidence>
<dbReference type="InterPro" id="IPR006581">
    <property type="entry name" value="VPS10"/>
</dbReference>
<evidence type="ECO:0000256" key="18">
    <source>
        <dbReference type="SAM" id="Phobius"/>
    </source>
</evidence>
<reference evidence="21 22" key="1">
    <citation type="submission" date="2013-05" db="EMBL/GenBank/DDBJ databases">
        <title>Drechslerella stenobrocha genome reveals carnivorous origination and mechanical trapping mechanism of predatory fungi.</title>
        <authorList>
            <person name="Liu X."/>
            <person name="Zhang W."/>
            <person name="Liu K."/>
        </authorList>
    </citation>
    <scope>NUCLEOTIDE SEQUENCE [LARGE SCALE GENOMIC DNA]</scope>
    <source>
        <strain evidence="21 22">248</strain>
    </source>
</reference>
<comment type="subcellular location">
    <subcellularLocation>
        <location evidence="1">Golgi apparatus</location>
        <location evidence="1">trans-Golgi network membrane</location>
        <topology evidence="1">Multi-pass membrane protein</topology>
    </subcellularLocation>
    <subcellularLocation>
        <location evidence="2">Prevacuolar compartment membrane</location>
        <topology evidence="2">Multi-pass membrane protein</topology>
    </subcellularLocation>
</comment>
<dbReference type="HOGENOM" id="CLU_000700_0_0_1"/>
<evidence type="ECO:0000256" key="14">
    <source>
        <dbReference type="ARBA" id="ARBA00031250"/>
    </source>
</evidence>
<evidence type="ECO:0000259" key="20">
    <source>
        <dbReference type="SMART" id="SM00602"/>
    </source>
</evidence>
<dbReference type="GO" id="GO:0006896">
    <property type="term" value="P:Golgi to vacuole transport"/>
    <property type="evidence" value="ECO:0007669"/>
    <property type="project" value="TreeGrafter"/>
</dbReference>
<dbReference type="SUPFAM" id="SSF110296">
    <property type="entry name" value="Oligoxyloglucan reducing end-specific cellobiohydrolase"/>
    <property type="match status" value="2"/>
</dbReference>
<sequence>MRLLRSLPFLVALLGVTPKIHAGEPIVKTTSFTNLPLEYFYFEDSPCILSFDSVEGTIFRSEDSGATWSPIKQGEGRAWDLYQHPFDNTKAYILTTGTKHFKTEDRGKTWQEWDSIDLPSNHQPPLPALNFHSGKGKSDYIILLAQYCEDEFDVIIGNCLQNAYYTKDNFKTKPQKLLDHTHGCTFAHSSKQFDSATDDTVLCIVEGKESIMSEQRRLYISENYFKGGLDGAIEPKLDGQSTYQGVTGIAVVQKFLVVAVKSSGTTEMALFVSVNAKDWERSEFPSENGKVEQDAYTILESLPSSLQVDVLTTKASNAIGSLFSSNSKGTQFVRILENTNRNGRGLVDWESILNIEGIILANVVANAKELANKATGAKKIQSRISFDNGRTWNSLKAGGKTLHLHSVSDLANLGRVYSSPAPGMVMGIGNTGEYLRDYMEGDLYVSEDAGLTWKMSREGAHKYEFGDQGSILVAVNDEEKTDEVIYSLDHGDTWKTVNIGMKIRTRLLTTTPDSTSTKFTLVGIGPRDKDKKQYYIIHLDFSEVRSRTCKEDKSGKGDFEKWYARLDEDGKPDCLLGRKQYFWRRKKTADCFINSLYKEQLPEREICKCTEEDYECDTNFYRANGELKDDCVPRNAKFDDKGMCSKPENTFKGPSGYRLIPGDNCEKDGGKVLDNEKDRPCSDITTPAPAHGKISIKSKSFSGEMYLEQFYIERAESSSGSDETVVIRTRDGSIWLTHDQGENWEQPSELKNKEIVAIYPNPYIHDRLYFITPSEEVIYTHDRGKTYKTMKAPGPPNGLSIDVINFHPMHKDYMIWTSQKDCPGKDCHAVAHYTTDETTEWRTLLGYVRYCRWIANKYMDAKRVDKNMIFCERYVNDDTRGALELVTSDSFFTKETVQFSNIKGFATMEEFINVAVVDEQHSTLNVKASLDGKTFAAAQFPSGFEVPHQHAYTVLESITHAIYLHVTVNNAAGKEYGAILKSNSNGTDYVMSLPNVNRDGEGYVDFERMQGLEGVALANIVTNINDVNQGAAKKYRSMITHNDGGRWTFISPPSKDSKGKSYSCNTNNLEKCSLNLHGYTERPDKRHTYSSATAVGMMLAVGNVGEELLPMKDGDTFITRDGGISWTEIRKGAYMWEYGDQGSIIVVVKQDEPTKSIYYTTDEGHNWEEYVFSTSEVNVFDISSVPSDTSRKFIVWSKENGANKFTANSLDFSSLTNKKCVLSADATSDDDDFELWKPSHPEMEDGCLFGHQAVYARKIPDHKCYIGTRIPQPHKMYNNCTCTRHDYECDYNYEMKNDGTCKLVAGLQPLDPAQECITNPDLNQWFEVTGYRKVPLSTCNREGGVNLDETRAHSCPGKEDWFRKKHGSGIGSVGIFFLTVLSFCMAGLLGYVLWQRWPGKLGAIRLGDDRHQQESPFIKYPVIILSAVVAVAVSIPAVLGALYRMIANRFQRRPRYTTRGSFARDDYNNVDTDEGELLGEDSDDEV</sequence>
<keyword evidence="11" id="KW-0675">Receptor</keyword>
<keyword evidence="6" id="KW-0677">Repeat</keyword>
<dbReference type="Gene3D" id="2.130.10.10">
    <property type="entry name" value="YVTN repeat-like/Quinoprotein amine dehydrogenase"/>
    <property type="match status" value="2"/>
</dbReference>
<evidence type="ECO:0000256" key="13">
    <source>
        <dbReference type="ARBA" id="ARBA00025569"/>
    </source>
</evidence>
<dbReference type="EMBL" id="KI966422">
    <property type="protein sequence ID" value="EWC45975.1"/>
    <property type="molecule type" value="Genomic_DNA"/>
</dbReference>
<evidence type="ECO:0000256" key="1">
    <source>
        <dbReference type="ARBA" id="ARBA00004166"/>
    </source>
</evidence>
<dbReference type="GO" id="GO:0006895">
    <property type="term" value="P:Golgi to endosome transport"/>
    <property type="evidence" value="ECO:0007669"/>
    <property type="project" value="TreeGrafter"/>
</dbReference>
<dbReference type="GO" id="GO:0005794">
    <property type="term" value="C:Golgi apparatus"/>
    <property type="evidence" value="ECO:0007669"/>
    <property type="project" value="UniProtKB-SubCell"/>
</dbReference>
<keyword evidence="7" id="KW-0653">Protein transport</keyword>
<organism evidence="21 22">
    <name type="scientific">Drechslerella stenobrocha 248</name>
    <dbReference type="NCBI Taxonomy" id="1043628"/>
    <lineage>
        <taxon>Eukaryota</taxon>
        <taxon>Fungi</taxon>
        <taxon>Dikarya</taxon>
        <taxon>Ascomycota</taxon>
        <taxon>Pezizomycotina</taxon>
        <taxon>Orbiliomycetes</taxon>
        <taxon>Orbiliales</taxon>
        <taxon>Orbiliaceae</taxon>
        <taxon>Drechslerella</taxon>
    </lineage>
</organism>
<dbReference type="FunFam" id="3.30.60.270:FF:000005">
    <property type="entry name" value="Sortilin"/>
    <property type="match status" value="1"/>
</dbReference>
<dbReference type="InterPro" id="IPR031778">
    <property type="entry name" value="Sortilin_N"/>
</dbReference>
<feature type="domain" description="VPS10" evidence="20">
    <location>
        <begin position="45"/>
        <end position="686"/>
    </location>
</feature>
<comment type="function">
    <text evidence="13">Functions as a sorting receptor in the Golgi compartment required for the intracellular sorting and delivery of soluble vacuolar proteins, like carboxypeptidase Y (CPY) and proteinase A. Executes multiple rounds of sorting by cycling between the late Golgi and a prevacuolar endosome-like compartment.</text>
</comment>
<feature type="chain" id="PRO_5004893404" description="Vacuolar protein sorting/targeting protein 10" evidence="19">
    <location>
        <begin position="23"/>
        <end position="1486"/>
    </location>
</feature>
<dbReference type="GO" id="GO:0005829">
    <property type="term" value="C:cytosol"/>
    <property type="evidence" value="ECO:0007669"/>
    <property type="project" value="GOC"/>
</dbReference>
<keyword evidence="9" id="KW-0333">Golgi apparatus</keyword>
<keyword evidence="10 18" id="KW-0472">Membrane</keyword>
<evidence type="ECO:0000256" key="9">
    <source>
        <dbReference type="ARBA" id="ARBA00023034"/>
    </source>
</evidence>
<dbReference type="Proteomes" id="UP000024837">
    <property type="component" value="Unassembled WGS sequence"/>
</dbReference>
<evidence type="ECO:0000313" key="21">
    <source>
        <dbReference type="EMBL" id="EWC45975.1"/>
    </source>
</evidence>
<accession>W7IAA8</accession>
<dbReference type="PANTHER" id="PTHR12106:SF27">
    <property type="entry name" value="SORTILIN-RELATED RECEPTOR"/>
    <property type="match status" value="1"/>
</dbReference>
<dbReference type="SMART" id="SM00602">
    <property type="entry name" value="VPS10"/>
    <property type="match status" value="2"/>
</dbReference>
<keyword evidence="12" id="KW-0325">Glycoprotein</keyword>
<dbReference type="Pfam" id="PF15902">
    <property type="entry name" value="Sortilin-Vps10"/>
    <property type="match status" value="2"/>
</dbReference>
<feature type="domain" description="VPS10" evidence="20">
    <location>
        <begin position="723"/>
        <end position="1360"/>
    </location>
</feature>
<evidence type="ECO:0000256" key="11">
    <source>
        <dbReference type="ARBA" id="ARBA00023170"/>
    </source>
</evidence>
<dbReference type="InterPro" id="IPR015943">
    <property type="entry name" value="WD40/YVTN_repeat-like_dom_sf"/>
</dbReference>
<evidence type="ECO:0000256" key="7">
    <source>
        <dbReference type="ARBA" id="ARBA00022927"/>
    </source>
</evidence>
<evidence type="ECO:0000256" key="15">
    <source>
        <dbReference type="ARBA" id="ARBA00031354"/>
    </source>
</evidence>
<evidence type="ECO:0000256" key="10">
    <source>
        <dbReference type="ARBA" id="ARBA00023136"/>
    </source>
</evidence>
<evidence type="ECO:0000256" key="6">
    <source>
        <dbReference type="ARBA" id="ARBA00022737"/>
    </source>
</evidence>
<evidence type="ECO:0000256" key="16">
    <source>
        <dbReference type="ARBA" id="ARBA00031902"/>
    </source>
</evidence>
<dbReference type="PANTHER" id="PTHR12106">
    <property type="entry name" value="SORTILIN RELATED"/>
    <property type="match status" value="1"/>
</dbReference>
<evidence type="ECO:0000256" key="17">
    <source>
        <dbReference type="SAM" id="MobiDB-lite"/>
    </source>
</evidence>